<sequence length="423" mass="44702">MRFAGTHGQDFGGHAAFGAEGDVFLAGSAGGMSFLPVPGLEMLAEGDNTIFVTRYDEHGEHLWSKLIPGDGFVDDIATDPDGNVVVVGTFRVPTDFGEGPMLDEGAYVLMLDTAGEPLWSRQWSDAEFVEVEVDPNDGGILMFGETATGEVDLGGGPVGGDGGPLLVRLSATGDFEWAQPDFEGLQGEVSLAVGPSGLIGLAGKWVEGSLTLAGVDVLTEGYYRGIFWSTYGPTGELERSLGERVDEIYSRVAMAIGPEEQIALIAHDARNVPGVCALEDLLCQDELYYDNFVALYQPDGSYHASIELTGDVDPFDVAFAPDNTVVAVGVYEQDADVGAGPMDAKGRDVFVTKLDEDANLVWVRQGQTQTTWALKLEWCEVDPNSGRVLGSALQGGNTAIDFGMGPGGGVTSANDAFVVVLEP</sequence>
<gene>
    <name evidence="1" type="ORF">ENSA5_40390</name>
</gene>
<comment type="caution">
    <text evidence="1">The sequence shown here is derived from an EMBL/GenBank/DDBJ whole genome shotgun (WGS) entry which is preliminary data.</text>
</comment>
<dbReference type="AlphaFoldDB" id="A0A2S9XPC8"/>
<accession>A0A2S9XPC8</accession>
<evidence type="ECO:0000313" key="2">
    <source>
        <dbReference type="Proteomes" id="UP000237968"/>
    </source>
</evidence>
<organism evidence="1 2">
    <name type="scientific">Enhygromyxa salina</name>
    <dbReference type="NCBI Taxonomy" id="215803"/>
    <lineage>
        <taxon>Bacteria</taxon>
        <taxon>Pseudomonadati</taxon>
        <taxon>Myxococcota</taxon>
        <taxon>Polyangia</taxon>
        <taxon>Nannocystales</taxon>
        <taxon>Nannocystaceae</taxon>
        <taxon>Enhygromyxa</taxon>
    </lineage>
</organism>
<dbReference type="SUPFAM" id="SSF101898">
    <property type="entry name" value="NHL repeat"/>
    <property type="match status" value="1"/>
</dbReference>
<reference evidence="1 2" key="1">
    <citation type="submission" date="2018-03" db="EMBL/GenBank/DDBJ databases">
        <title>Draft Genome Sequences of the Obligatory Marine Myxobacteria Enhygromyxa salina SWB005.</title>
        <authorList>
            <person name="Poehlein A."/>
            <person name="Moghaddam J.A."/>
            <person name="Harms H."/>
            <person name="Alanjari M."/>
            <person name="Koenig G.M."/>
            <person name="Daniel R."/>
            <person name="Schaeberle T.F."/>
        </authorList>
    </citation>
    <scope>NUCLEOTIDE SEQUENCE [LARGE SCALE GENOMIC DNA]</scope>
    <source>
        <strain evidence="1 2">SWB005</strain>
    </source>
</reference>
<dbReference type="PANTHER" id="PTHR42754">
    <property type="entry name" value="ENDOGLUCANASE"/>
    <property type="match status" value="1"/>
</dbReference>
<protein>
    <recommendedName>
        <fullName evidence="3">Beta-propeller repeat protein</fullName>
    </recommendedName>
</protein>
<evidence type="ECO:0008006" key="3">
    <source>
        <dbReference type="Google" id="ProtNLM"/>
    </source>
</evidence>
<dbReference type="EMBL" id="PVNK01000175">
    <property type="protein sequence ID" value="PRP94716.1"/>
    <property type="molecule type" value="Genomic_DNA"/>
</dbReference>
<evidence type="ECO:0000313" key="1">
    <source>
        <dbReference type="EMBL" id="PRP94716.1"/>
    </source>
</evidence>
<dbReference type="PANTHER" id="PTHR42754:SF1">
    <property type="entry name" value="LIPOPROTEIN"/>
    <property type="match status" value="1"/>
</dbReference>
<proteinExistence type="predicted"/>
<dbReference type="Proteomes" id="UP000237968">
    <property type="component" value="Unassembled WGS sequence"/>
</dbReference>
<keyword evidence="2" id="KW-1185">Reference proteome</keyword>
<name>A0A2S9XPC8_9BACT</name>